<evidence type="ECO:0000256" key="2">
    <source>
        <dbReference type="SAM" id="MobiDB-lite"/>
    </source>
</evidence>
<feature type="compositionally biased region" description="Basic and acidic residues" evidence="2">
    <location>
        <begin position="46"/>
        <end position="57"/>
    </location>
</feature>
<feature type="domain" description="Reverse transcriptase" evidence="3">
    <location>
        <begin position="557"/>
        <end position="746"/>
    </location>
</feature>
<dbReference type="Proteomes" id="UP000186817">
    <property type="component" value="Unassembled WGS sequence"/>
</dbReference>
<evidence type="ECO:0000313" key="5">
    <source>
        <dbReference type="Proteomes" id="UP000186817"/>
    </source>
</evidence>
<dbReference type="InterPro" id="IPR043502">
    <property type="entry name" value="DNA/RNA_pol_sf"/>
</dbReference>
<proteinExistence type="predicted"/>
<feature type="compositionally biased region" description="Polar residues" evidence="2">
    <location>
        <begin position="11"/>
        <end position="27"/>
    </location>
</feature>
<gene>
    <name evidence="4" type="primary">Pol</name>
    <name evidence="4" type="ORF">AK812_SmicGene23671</name>
</gene>
<sequence>MMQDETPRYMASTSSWQQRARSPTGGQRQAERSRRRQFSSGQLEVLPKEGETQEHRGSPSLEELQRIQKTLAARLIKLDEGLRERDSQLAELRARYQEVQKTNEEWRSRACNAEEEMAVLRHMLEERTEEIQRLQSQLSEAVAGYHELPPSDIKQALRWYRRGARMNHKGSTTMLGKLHLAAGQKEKALHFLQRTGLPQRSLETSRTLRRSDVLDRGHGGERGDSLAQWFLGELFMQSAKLRDASGINIDQDRRKESHLSAQVRSKDQYIPTAAGEDVRHARTAAAAAAAHPSRYSLTDLDDLRVPSSTKLMGHLTRLQDELRGCISARPLMPSDRLLDQALQVEMPRVSLWSSSRMPNSESIEVGKGGSVKQNDRLNSDAKPVVDIDLDGLESLESSVARESLRYSRAWRLTWWSFKSYTLDVAERIRNGWITGEEPPDPRTGVRLADPEFMQVIRDQSPEGHLLSQQQQFEAIREHFSDAYARSEAYEAPAGRDAFQLSLTEIELAISTLKTGKAVPGRSLPAELWKLCQLEFSQFLHGILQCGRQVAGVCGGAMVSLDLSRAFDQLPRWALQASLEHAQVDGPVIQAIIAVHERCSYTISHGKHTDSIPMRKGVRQGCTLSPSLYAIFTIWVYDRLSSITSAEWASACVTLFADDSHLSWLVRSVEDLEFVCTCTRRTIELFQSVGMQINVSKSRIVLRVRGSRAKRWLRLHEQRTAQGPVVSVGTPQRPIHLPRARTMIYLGIVASYENFELQTCRHRLTIAMQTKHRLIKVLHSADLSLKHRLRLYVACVRSTMLYGQHAVGVTTSVLHRLDAADSRALRAISKSPSFLTRESTSALRRRLAVPSPTDALVKLLKGRIHNCKDVDSCRFFSAQLELLQSVSEPATASLEYAGSTVDGMMAGEDDRASVAQAELQAVLGAGGDSGEDPGVTGLGKASEVASHGLQGQGPFRLGRMGQQAAVWEEDEAEKGEAAKLDKQTQAVIQSLVQLSLRHEAELGRIRSESAFIFFLDMPGVNPELGIIPGVRLVAKEWTTQYTAGTVKSPLRTLLLMAVIRELKQRLEQFLANEERCSKALALGWLREGHNALDPLWTYWGWNPREKRQERTEQAPVQSTVIQAQLNALEQNLGKEGVLLNFRCTKDLEEETEAEVLHFMATVGFRSSEANATYATLQMLSGNAVCKLIGTRVRPERLARQPVAKQLEENYLATSYCPWARRSRR</sequence>
<keyword evidence="5" id="KW-1185">Reference proteome</keyword>
<dbReference type="InterPro" id="IPR011990">
    <property type="entry name" value="TPR-like_helical_dom_sf"/>
</dbReference>
<feature type="region of interest" description="Disordered" evidence="2">
    <location>
        <begin position="1"/>
        <end position="62"/>
    </location>
</feature>
<reference evidence="4 5" key="1">
    <citation type="submission" date="2016-02" db="EMBL/GenBank/DDBJ databases">
        <title>Genome analysis of coral dinoflagellate symbionts highlights evolutionary adaptations to a symbiotic lifestyle.</title>
        <authorList>
            <person name="Aranda M."/>
            <person name="Li Y."/>
            <person name="Liew Y.J."/>
            <person name="Baumgarten S."/>
            <person name="Simakov O."/>
            <person name="Wilson M."/>
            <person name="Piel J."/>
            <person name="Ashoor H."/>
            <person name="Bougouffa S."/>
            <person name="Bajic V.B."/>
            <person name="Ryu T."/>
            <person name="Ravasi T."/>
            <person name="Bayer T."/>
            <person name="Micklem G."/>
            <person name="Kim H."/>
            <person name="Bhak J."/>
            <person name="Lajeunesse T.C."/>
            <person name="Voolstra C.R."/>
        </authorList>
    </citation>
    <scope>NUCLEOTIDE SEQUENCE [LARGE SCALE GENOMIC DNA]</scope>
    <source>
        <strain evidence="4 5">CCMP2467</strain>
    </source>
</reference>
<dbReference type="PANTHER" id="PTHR19446">
    <property type="entry name" value="REVERSE TRANSCRIPTASES"/>
    <property type="match status" value="1"/>
</dbReference>
<dbReference type="OrthoDB" id="432219at2759"/>
<dbReference type="AlphaFoldDB" id="A0A1Q9DGL5"/>
<accession>A0A1Q9DGL5</accession>
<evidence type="ECO:0000259" key="3">
    <source>
        <dbReference type="Pfam" id="PF00078"/>
    </source>
</evidence>
<dbReference type="SUPFAM" id="SSF56672">
    <property type="entry name" value="DNA/RNA polymerases"/>
    <property type="match status" value="1"/>
</dbReference>
<dbReference type="Pfam" id="PF00078">
    <property type="entry name" value="RVT_1"/>
    <property type="match status" value="1"/>
</dbReference>
<keyword evidence="1" id="KW-0175">Coiled coil</keyword>
<evidence type="ECO:0000313" key="4">
    <source>
        <dbReference type="EMBL" id="OLP94299.1"/>
    </source>
</evidence>
<comment type="caution">
    <text evidence="4">The sequence shown here is derived from an EMBL/GenBank/DDBJ whole genome shotgun (WGS) entry which is preliminary data.</text>
</comment>
<organism evidence="4 5">
    <name type="scientific">Symbiodinium microadriaticum</name>
    <name type="common">Dinoflagellate</name>
    <name type="synonym">Zooxanthella microadriatica</name>
    <dbReference type="NCBI Taxonomy" id="2951"/>
    <lineage>
        <taxon>Eukaryota</taxon>
        <taxon>Sar</taxon>
        <taxon>Alveolata</taxon>
        <taxon>Dinophyceae</taxon>
        <taxon>Suessiales</taxon>
        <taxon>Symbiodiniaceae</taxon>
        <taxon>Symbiodinium</taxon>
    </lineage>
</organism>
<dbReference type="EMBL" id="LSRX01000548">
    <property type="protein sequence ID" value="OLP94299.1"/>
    <property type="molecule type" value="Genomic_DNA"/>
</dbReference>
<evidence type="ECO:0000256" key="1">
    <source>
        <dbReference type="SAM" id="Coils"/>
    </source>
</evidence>
<dbReference type="Gene3D" id="1.25.40.10">
    <property type="entry name" value="Tetratricopeptide repeat domain"/>
    <property type="match status" value="1"/>
</dbReference>
<protein>
    <submittedName>
        <fullName evidence="4">LINE-1 retrotransposable element ORF2 protein</fullName>
    </submittedName>
</protein>
<dbReference type="SUPFAM" id="SSF81901">
    <property type="entry name" value="HCP-like"/>
    <property type="match status" value="1"/>
</dbReference>
<feature type="coiled-coil region" evidence="1">
    <location>
        <begin position="82"/>
        <end position="144"/>
    </location>
</feature>
<name>A0A1Q9DGL5_SYMMI</name>
<dbReference type="InterPro" id="IPR000477">
    <property type="entry name" value="RT_dom"/>
</dbReference>